<reference evidence="3" key="2">
    <citation type="submission" date="2021-01" db="EMBL/GenBank/DDBJ databases">
        <authorList>
            <person name="Schikora-Tamarit M.A."/>
        </authorList>
    </citation>
    <scope>NUCLEOTIDE SEQUENCE</scope>
    <source>
        <strain evidence="3">CBS6341</strain>
    </source>
</reference>
<proteinExistence type="predicted"/>
<dbReference type="Proteomes" id="UP000769528">
    <property type="component" value="Unassembled WGS sequence"/>
</dbReference>
<gene>
    <name evidence="3" type="ORF">WICMUC_005977</name>
</gene>
<keyword evidence="4" id="KW-1185">Reference proteome</keyword>
<dbReference type="EMBL" id="JAEUBF010001547">
    <property type="protein sequence ID" value="KAH3663451.1"/>
    <property type="molecule type" value="Genomic_DNA"/>
</dbReference>
<accession>A0A9P8T2A9</accession>
<keyword evidence="2" id="KW-0812">Transmembrane</keyword>
<evidence type="ECO:0000313" key="4">
    <source>
        <dbReference type="Proteomes" id="UP000769528"/>
    </source>
</evidence>
<evidence type="ECO:0000313" key="3">
    <source>
        <dbReference type="EMBL" id="KAH3663451.1"/>
    </source>
</evidence>
<comment type="caution">
    <text evidence="3">The sequence shown here is derived from an EMBL/GenBank/DDBJ whole genome shotgun (WGS) entry which is preliminary data.</text>
</comment>
<keyword evidence="2" id="KW-0472">Membrane</keyword>
<evidence type="ECO:0000256" key="1">
    <source>
        <dbReference type="SAM" id="MobiDB-lite"/>
    </source>
</evidence>
<sequence length="252" mass="29125">MDLSINLIEHYNNKLQKDIIANEENDPKIAFLNHLNYSKHETISNKLRKQIIISGIEDKNLKDLFAHYNNLIINGKFINDLILANEKKELEKKRQRRLSIDFHKVDINDNNNDNDDDDNNNNGFNRDKNGGDVSNLRRRLLKSNRTVAEKTFDEELIEEESHQEDILKDMFQFIQGIKEGANEFNKKLSEDSNLLKAAESGLNVTSIQLGKSSENLAKTIKELSLWNALKFAAMIIISFLVCIILILVFPKW</sequence>
<dbReference type="OrthoDB" id="4008582at2759"/>
<dbReference type="AlphaFoldDB" id="A0A9P8T2A9"/>
<reference evidence="3" key="1">
    <citation type="journal article" date="2021" name="Open Biol.">
        <title>Shared evolutionary footprints suggest mitochondrial oxidative damage underlies multiple complex I losses in fungi.</title>
        <authorList>
            <person name="Schikora-Tamarit M.A."/>
            <person name="Marcet-Houben M."/>
            <person name="Nosek J."/>
            <person name="Gabaldon T."/>
        </authorList>
    </citation>
    <scope>NUCLEOTIDE SEQUENCE</scope>
    <source>
        <strain evidence="3">CBS6341</strain>
    </source>
</reference>
<feature type="transmembrane region" description="Helical" evidence="2">
    <location>
        <begin position="228"/>
        <end position="249"/>
    </location>
</feature>
<feature type="region of interest" description="Disordered" evidence="1">
    <location>
        <begin position="106"/>
        <end position="131"/>
    </location>
</feature>
<name>A0A9P8T2A9_9ASCO</name>
<keyword evidence="2" id="KW-1133">Transmembrane helix</keyword>
<evidence type="ECO:0000256" key="2">
    <source>
        <dbReference type="SAM" id="Phobius"/>
    </source>
</evidence>
<protein>
    <recommendedName>
        <fullName evidence="5">Protein transport protein USE1</fullName>
    </recommendedName>
</protein>
<evidence type="ECO:0008006" key="5">
    <source>
        <dbReference type="Google" id="ProtNLM"/>
    </source>
</evidence>
<organism evidence="3 4">
    <name type="scientific">Wickerhamomyces mucosus</name>
    <dbReference type="NCBI Taxonomy" id="1378264"/>
    <lineage>
        <taxon>Eukaryota</taxon>
        <taxon>Fungi</taxon>
        <taxon>Dikarya</taxon>
        <taxon>Ascomycota</taxon>
        <taxon>Saccharomycotina</taxon>
        <taxon>Saccharomycetes</taxon>
        <taxon>Phaffomycetales</taxon>
        <taxon>Wickerhamomycetaceae</taxon>
        <taxon>Wickerhamomyces</taxon>
    </lineage>
</organism>